<evidence type="ECO:0000313" key="2">
    <source>
        <dbReference type="EMBL" id="PNT03060.1"/>
    </source>
</evidence>
<dbReference type="InParanoid" id="A0A2K1XQK7"/>
<dbReference type="Proteomes" id="UP000006729">
    <property type="component" value="Chromosome 14"/>
</dbReference>
<protein>
    <submittedName>
        <fullName evidence="2">Uncharacterized protein</fullName>
    </submittedName>
</protein>
<keyword evidence="3" id="KW-1185">Reference proteome</keyword>
<evidence type="ECO:0000313" key="3">
    <source>
        <dbReference type="Proteomes" id="UP000006729"/>
    </source>
</evidence>
<keyword evidence="1" id="KW-1133">Transmembrane helix</keyword>
<gene>
    <name evidence="2" type="ORF">POPTR_014G048600</name>
</gene>
<dbReference type="EMBL" id="CM009303">
    <property type="protein sequence ID" value="PNT03060.1"/>
    <property type="molecule type" value="Genomic_DNA"/>
</dbReference>
<evidence type="ECO:0000256" key="1">
    <source>
        <dbReference type="SAM" id="Phobius"/>
    </source>
</evidence>
<proteinExistence type="predicted"/>
<accession>A0A2K1XQK7</accession>
<sequence>MRERCKLARCSVICNVGENQLSCVFLSSMVPLSVNRFIFLNLVIFLDNIPFLFFFVVNLSAGSEMLRIIAL</sequence>
<feature type="transmembrane region" description="Helical" evidence="1">
    <location>
        <begin position="37"/>
        <end position="57"/>
    </location>
</feature>
<organism evidence="2 3">
    <name type="scientific">Populus trichocarpa</name>
    <name type="common">Western balsam poplar</name>
    <name type="synonym">Populus balsamifera subsp. trichocarpa</name>
    <dbReference type="NCBI Taxonomy" id="3694"/>
    <lineage>
        <taxon>Eukaryota</taxon>
        <taxon>Viridiplantae</taxon>
        <taxon>Streptophyta</taxon>
        <taxon>Embryophyta</taxon>
        <taxon>Tracheophyta</taxon>
        <taxon>Spermatophyta</taxon>
        <taxon>Magnoliopsida</taxon>
        <taxon>eudicotyledons</taxon>
        <taxon>Gunneridae</taxon>
        <taxon>Pentapetalae</taxon>
        <taxon>rosids</taxon>
        <taxon>fabids</taxon>
        <taxon>Malpighiales</taxon>
        <taxon>Salicaceae</taxon>
        <taxon>Saliceae</taxon>
        <taxon>Populus</taxon>
    </lineage>
</organism>
<keyword evidence="1" id="KW-0472">Membrane</keyword>
<keyword evidence="1" id="KW-0812">Transmembrane</keyword>
<name>A0A2K1XQK7_POPTR</name>
<dbReference type="AlphaFoldDB" id="A0A2K1XQK7"/>
<reference evidence="2 3" key="1">
    <citation type="journal article" date="2006" name="Science">
        <title>The genome of black cottonwood, Populus trichocarpa (Torr. &amp; Gray).</title>
        <authorList>
            <person name="Tuskan G.A."/>
            <person name="Difazio S."/>
            <person name="Jansson S."/>
            <person name="Bohlmann J."/>
            <person name="Grigoriev I."/>
            <person name="Hellsten U."/>
            <person name="Putnam N."/>
            <person name="Ralph S."/>
            <person name="Rombauts S."/>
            <person name="Salamov A."/>
            <person name="Schein J."/>
            <person name="Sterck L."/>
            <person name="Aerts A."/>
            <person name="Bhalerao R.R."/>
            <person name="Bhalerao R.P."/>
            <person name="Blaudez D."/>
            <person name="Boerjan W."/>
            <person name="Brun A."/>
            <person name="Brunner A."/>
            <person name="Busov V."/>
            <person name="Campbell M."/>
            <person name="Carlson J."/>
            <person name="Chalot M."/>
            <person name="Chapman J."/>
            <person name="Chen G.L."/>
            <person name="Cooper D."/>
            <person name="Coutinho P.M."/>
            <person name="Couturier J."/>
            <person name="Covert S."/>
            <person name="Cronk Q."/>
            <person name="Cunningham R."/>
            <person name="Davis J."/>
            <person name="Degroeve S."/>
            <person name="Dejardin A."/>
            <person name="Depamphilis C."/>
            <person name="Detter J."/>
            <person name="Dirks B."/>
            <person name="Dubchak I."/>
            <person name="Duplessis S."/>
            <person name="Ehlting J."/>
            <person name="Ellis B."/>
            <person name="Gendler K."/>
            <person name="Goodstein D."/>
            <person name="Gribskov M."/>
            <person name="Grimwood J."/>
            <person name="Groover A."/>
            <person name="Gunter L."/>
            <person name="Hamberger B."/>
            <person name="Heinze B."/>
            <person name="Helariutta Y."/>
            <person name="Henrissat B."/>
            <person name="Holligan D."/>
            <person name="Holt R."/>
            <person name="Huang W."/>
            <person name="Islam-Faridi N."/>
            <person name="Jones S."/>
            <person name="Jones-Rhoades M."/>
            <person name="Jorgensen R."/>
            <person name="Joshi C."/>
            <person name="Kangasjarvi J."/>
            <person name="Karlsson J."/>
            <person name="Kelleher C."/>
            <person name="Kirkpatrick R."/>
            <person name="Kirst M."/>
            <person name="Kohler A."/>
            <person name="Kalluri U."/>
            <person name="Larimer F."/>
            <person name="Leebens-Mack J."/>
            <person name="Leple J.C."/>
            <person name="Locascio P."/>
            <person name="Lou Y."/>
            <person name="Lucas S."/>
            <person name="Martin F."/>
            <person name="Montanini B."/>
            <person name="Napoli C."/>
            <person name="Nelson D.R."/>
            <person name="Nelson C."/>
            <person name="Nieminen K."/>
            <person name="Nilsson O."/>
            <person name="Pereda V."/>
            <person name="Peter G."/>
            <person name="Philippe R."/>
            <person name="Pilate G."/>
            <person name="Poliakov A."/>
            <person name="Razumovskaya J."/>
            <person name="Richardson P."/>
            <person name="Rinaldi C."/>
            <person name="Ritland K."/>
            <person name="Rouze P."/>
            <person name="Ryaboy D."/>
            <person name="Schmutz J."/>
            <person name="Schrader J."/>
            <person name="Segerman B."/>
            <person name="Shin H."/>
            <person name="Siddiqui A."/>
            <person name="Sterky F."/>
            <person name="Terry A."/>
            <person name="Tsai C.J."/>
            <person name="Uberbacher E."/>
            <person name="Unneberg P."/>
            <person name="Vahala J."/>
            <person name="Wall K."/>
            <person name="Wessler S."/>
            <person name="Yang G."/>
            <person name="Yin T."/>
            <person name="Douglas C."/>
            <person name="Marra M."/>
            <person name="Sandberg G."/>
            <person name="Van de Peer Y."/>
            <person name="Rokhsar D."/>
        </authorList>
    </citation>
    <scope>NUCLEOTIDE SEQUENCE [LARGE SCALE GENOMIC DNA]</scope>
    <source>
        <strain evidence="3">cv. Nisqually</strain>
    </source>
</reference>